<reference evidence="2" key="1">
    <citation type="submission" date="2022-10" db="EMBL/GenBank/DDBJ databases">
        <title>Determination and structural analysis of whole genome sequence of Sarocladium strictum F4-1.</title>
        <authorList>
            <person name="Hu L."/>
            <person name="Jiang Y."/>
        </authorList>
    </citation>
    <scope>NUCLEOTIDE SEQUENCE</scope>
    <source>
        <strain evidence="2">F4-1</strain>
    </source>
</reference>
<accession>A0AA39GT33</accession>
<dbReference type="Proteomes" id="UP001175261">
    <property type="component" value="Unassembled WGS sequence"/>
</dbReference>
<sequence>MADPQVTGQQKESTEAEDVFPLFNSFPLEIRRCIWTAHLPDVDPPALYRMSSRWFTKSNLITRFHETPPPAEITVDGEDITGLRFIEVVKLLRVNKESRDAVLTWANAHGYRFLHMSPLSLNSRIQIEQ</sequence>
<organism evidence="2 3">
    <name type="scientific">Sarocladium strictum</name>
    <name type="common">Black bundle disease fungus</name>
    <name type="synonym">Acremonium strictum</name>
    <dbReference type="NCBI Taxonomy" id="5046"/>
    <lineage>
        <taxon>Eukaryota</taxon>
        <taxon>Fungi</taxon>
        <taxon>Dikarya</taxon>
        <taxon>Ascomycota</taxon>
        <taxon>Pezizomycotina</taxon>
        <taxon>Sordariomycetes</taxon>
        <taxon>Hypocreomycetidae</taxon>
        <taxon>Hypocreales</taxon>
        <taxon>Sarocladiaceae</taxon>
        <taxon>Sarocladium</taxon>
    </lineage>
</organism>
<comment type="caution">
    <text evidence="2">The sequence shown here is derived from an EMBL/GenBank/DDBJ whole genome shotgun (WGS) entry which is preliminary data.</text>
</comment>
<protein>
    <recommendedName>
        <fullName evidence="1">2EXR domain-containing protein</fullName>
    </recommendedName>
</protein>
<gene>
    <name evidence="2" type="ORF">NLU13_1730</name>
</gene>
<evidence type="ECO:0000313" key="2">
    <source>
        <dbReference type="EMBL" id="KAK0392233.1"/>
    </source>
</evidence>
<dbReference type="Pfam" id="PF20150">
    <property type="entry name" value="2EXR"/>
    <property type="match status" value="1"/>
</dbReference>
<name>A0AA39GT33_SARSR</name>
<dbReference type="AlphaFoldDB" id="A0AA39GT33"/>
<proteinExistence type="predicted"/>
<keyword evidence="3" id="KW-1185">Reference proteome</keyword>
<feature type="domain" description="2EXR" evidence="1">
    <location>
        <begin position="20"/>
        <end position="113"/>
    </location>
</feature>
<evidence type="ECO:0000313" key="3">
    <source>
        <dbReference type="Proteomes" id="UP001175261"/>
    </source>
</evidence>
<evidence type="ECO:0000259" key="1">
    <source>
        <dbReference type="Pfam" id="PF20150"/>
    </source>
</evidence>
<dbReference type="InterPro" id="IPR045518">
    <property type="entry name" value="2EXR"/>
</dbReference>
<dbReference type="EMBL" id="JAPDFR010000001">
    <property type="protein sequence ID" value="KAK0392233.1"/>
    <property type="molecule type" value="Genomic_DNA"/>
</dbReference>